<evidence type="ECO:0000256" key="3">
    <source>
        <dbReference type="ARBA" id="ARBA00022452"/>
    </source>
</evidence>
<dbReference type="Pfam" id="PF07715">
    <property type="entry name" value="Plug"/>
    <property type="match status" value="1"/>
</dbReference>
<dbReference type="EMBL" id="JBFWIC010000030">
    <property type="protein sequence ID" value="MEZ0476261.1"/>
    <property type="molecule type" value="Genomic_DNA"/>
</dbReference>
<gene>
    <name evidence="15" type="ORF">AB6713_16810</name>
</gene>
<dbReference type="RefSeq" id="WP_370565234.1">
    <property type="nucleotide sequence ID" value="NZ_JBFWIB010000014.1"/>
</dbReference>
<dbReference type="SUPFAM" id="SSF56935">
    <property type="entry name" value="Porins"/>
    <property type="match status" value="1"/>
</dbReference>
<dbReference type="Proteomes" id="UP001566331">
    <property type="component" value="Unassembled WGS sequence"/>
</dbReference>
<feature type="domain" description="TonB-dependent receptor-like beta-barrel" evidence="13">
    <location>
        <begin position="408"/>
        <end position="922"/>
    </location>
</feature>
<keyword evidence="4 9" id="KW-0812">Transmembrane</keyword>
<keyword evidence="7 9" id="KW-0472">Membrane</keyword>
<keyword evidence="6 11" id="KW-0798">TonB box</keyword>
<evidence type="ECO:0000256" key="6">
    <source>
        <dbReference type="ARBA" id="ARBA00023077"/>
    </source>
</evidence>
<evidence type="ECO:0000259" key="14">
    <source>
        <dbReference type="Pfam" id="PF07715"/>
    </source>
</evidence>
<evidence type="ECO:0000256" key="5">
    <source>
        <dbReference type="ARBA" id="ARBA00022729"/>
    </source>
</evidence>
<dbReference type="PANTHER" id="PTHR47234">
    <property type="match status" value="1"/>
</dbReference>
<dbReference type="InterPro" id="IPR037066">
    <property type="entry name" value="Plug_dom_sf"/>
</dbReference>
<name>A0ABV4HU18_9GAMM</name>
<evidence type="ECO:0000256" key="2">
    <source>
        <dbReference type="ARBA" id="ARBA00022448"/>
    </source>
</evidence>
<keyword evidence="15" id="KW-0675">Receptor</keyword>
<protein>
    <submittedName>
        <fullName evidence="15">TonB-dependent receptor</fullName>
    </submittedName>
</protein>
<evidence type="ECO:0000256" key="8">
    <source>
        <dbReference type="ARBA" id="ARBA00023237"/>
    </source>
</evidence>
<evidence type="ECO:0000256" key="12">
    <source>
        <dbReference type="SAM" id="SignalP"/>
    </source>
</evidence>
<evidence type="ECO:0000256" key="1">
    <source>
        <dbReference type="ARBA" id="ARBA00004571"/>
    </source>
</evidence>
<feature type="chain" id="PRO_5045847533" evidence="12">
    <location>
        <begin position="32"/>
        <end position="959"/>
    </location>
</feature>
<feature type="domain" description="TonB-dependent receptor plug" evidence="14">
    <location>
        <begin position="62"/>
        <end position="171"/>
    </location>
</feature>
<keyword evidence="2 9" id="KW-0813">Transport</keyword>
<feature type="signal peptide" evidence="12">
    <location>
        <begin position="1"/>
        <end position="31"/>
    </location>
</feature>
<organism evidence="15 16">
    <name type="scientific">Luteimonas salinilitoris</name>
    <dbReference type="NCBI Taxonomy" id="3237697"/>
    <lineage>
        <taxon>Bacteria</taxon>
        <taxon>Pseudomonadati</taxon>
        <taxon>Pseudomonadota</taxon>
        <taxon>Gammaproteobacteria</taxon>
        <taxon>Lysobacterales</taxon>
        <taxon>Lysobacteraceae</taxon>
        <taxon>Luteimonas</taxon>
    </lineage>
</organism>
<dbReference type="PROSITE" id="PS01156">
    <property type="entry name" value="TONB_DEPENDENT_REC_2"/>
    <property type="match status" value="1"/>
</dbReference>
<dbReference type="Gene3D" id="2.40.170.20">
    <property type="entry name" value="TonB-dependent receptor, beta-barrel domain"/>
    <property type="match status" value="1"/>
</dbReference>
<keyword evidence="3 9" id="KW-1134">Transmembrane beta strand</keyword>
<evidence type="ECO:0000256" key="9">
    <source>
        <dbReference type="PROSITE-ProRule" id="PRU01360"/>
    </source>
</evidence>
<evidence type="ECO:0000256" key="10">
    <source>
        <dbReference type="PROSITE-ProRule" id="PRU10144"/>
    </source>
</evidence>
<dbReference type="InterPro" id="IPR039426">
    <property type="entry name" value="TonB-dep_rcpt-like"/>
</dbReference>
<comment type="similarity">
    <text evidence="9 11">Belongs to the TonB-dependent receptor family.</text>
</comment>
<evidence type="ECO:0000256" key="7">
    <source>
        <dbReference type="ARBA" id="ARBA00023136"/>
    </source>
</evidence>
<dbReference type="InterPro" id="IPR010917">
    <property type="entry name" value="TonB_rcpt_CS"/>
</dbReference>
<dbReference type="Gene3D" id="2.170.130.10">
    <property type="entry name" value="TonB-dependent receptor, plug domain"/>
    <property type="match status" value="1"/>
</dbReference>
<evidence type="ECO:0000259" key="13">
    <source>
        <dbReference type="Pfam" id="PF00593"/>
    </source>
</evidence>
<evidence type="ECO:0000256" key="11">
    <source>
        <dbReference type="RuleBase" id="RU003357"/>
    </source>
</evidence>
<sequence length="959" mass="103471">MTLKTTKLRDAIVFALAVGATTMAGTGVAIAQDQQEQTDPTVAELDRITVTGTRIQSQTITASSPVAEIQKEEFQFAGATRVDDLVNQYPQLSPVFDSFENNGATGYPTVDLRGLGPQRTLTLVNGHRLPPGGLNVGFRDISIIPAALVNRVDILTGGASAVYGSDAIAGVVNFVLDTEFEGVSLTAGHSAYQHSNDNEYIQGLMDARDFDYPTGSSGFDGASNNIDIAIGSSFADGAGHAMAWLTWRKNDALFHGERDYSSCALTANGSGCGGSDTNATGNFYFFQTEDFLNTTPASLNPDGSYTNAYGAPYNYAPPNYYQRPDERYTFGSSLKYEVNEHFRPYLETMYVNKQDSIQIAESGAFFTLVDGLDCTTPFLGSACADLGLDPDLPVGVYVAKRNVEGGPRIFDSETSAFTVMAGAEGDINDNWSYNASYLIGHNSTDTQGFNDLLSDRIVDALVGCPPDAFNGCIPYNVWEPDSVTPEAAAALAGVSLLKVSTDLKVVNAYVTGDLGFGFGSAKGDTVSLVGGVEWREERIDVTPDSDSQAGNFAGSGGPTLPVGGKISVTELFLESIVPLVKDAGFIDNLNLDLGYRLSDYRDSETANTYKIGFSMTMLENYRLRGGYNRAIREPGINDLFAIQQLALFAGPDPCAGATPEFTQEQCANTGVSPGRYGSVPAATADQYNQFIGGNLELEPETADTWTLGFVATPLDNLQFSVDYYDVKITDTIDPIGAITILRFCGLTGDPFLCDKVQRNAATGDLWRGSDPNSSGFVENLTDNFGERRVRGIDLGASYRWDMLGGRVSASLMGSHVLENEFNPLPGVNDDAIYDCAGRINVDCQTPEWRHIANLRYARDIYTANLRWRYVGEMDYVDHDGNRLDTDVLLRDKGKLGAQNYIDLSGSILFGQTAEVTLGVNNIFDREPPMVGASLALNANAPGGYDQAGRFVFTNITFRF</sequence>
<evidence type="ECO:0000313" key="16">
    <source>
        <dbReference type="Proteomes" id="UP001566331"/>
    </source>
</evidence>
<proteinExistence type="inferred from homology"/>
<keyword evidence="8 9" id="KW-0998">Cell outer membrane</keyword>
<dbReference type="PANTHER" id="PTHR47234:SF2">
    <property type="entry name" value="TONB-DEPENDENT RECEPTOR"/>
    <property type="match status" value="1"/>
</dbReference>
<dbReference type="Pfam" id="PF00593">
    <property type="entry name" value="TonB_dep_Rec_b-barrel"/>
    <property type="match status" value="1"/>
</dbReference>
<reference evidence="15 16" key="1">
    <citation type="submission" date="2024-07" db="EMBL/GenBank/DDBJ databases">
        <title>Luteimonas salilacus sp. nov., isolated from the shore soil of Salt Lake in Tibet of China.</title>
        <authorList>
            <person name="Zhang X."/>
            <person name="Li A."/>
        </authorList>
    </citation>
    <scope>NUCLEOTIDE SEQUENCE [LARGE SCALE GENOMIC DNA]</scope>
    <source>
        <strain evidence="15 16">B3-2-R+30</strain>
    </source>
</reference>
<dbReference type="PROSITE" id="PS52016">
    <property type="entry name" value="TONB_DEPENDENT_REC_3"/>
    <property type="match status" value="1"/>
</dbReference>
<evidence type="ECO:0000256" key="4">
    <source>
        <dbReference type="ARBA" id="ARBA00022692"/>
    </source>
</evidence>
<dbReference type="InterPro" id="IPR000531">
    <property type="entry name" value="Beta-barrel_TonB"/>
</dbReference>
<evidence type="ECO:0000313" key="15">
    <source>
        <dbReference type="EMBL" id="MEZ0476261.1"/>
    </source>
</evidence>
<keyword evidence="16" id="KW-1185">Reference proteome</keyword>
<accession>A0ABV4HU18</accession>
<keyword evidence="5 12" id="KW-0732">Signal</keyword>
<comment type="subcellular location">
    <subcellularLocation>
        <location evidence="1 9">Cell outer membrane</location>
        <topology evidence="1 9">Multi-pass membrane protein</topology>
    </subcellularLocation>
</comment>
<dbReference type="InterPro" id="IPR012910">
    <property type="entry name" value="Plug_dom"/>
</dbReference>
<feature type="short sequence motif" description="TonB C-terminal box" evidence="10">
    <location>
        <begin position="942"/>
        <end position="959"/>
    </location>
</feature>
<dbReference type="InterPro" id="IPR036942">
    <property type="entry name" value="Beta-barrel_TonB_sf"/>
</dbReference>
<comment type="caution">
    <text evidence="15">The sequence shown here is derived from an EMBL/GenBank/DDBJ whole genome shotgun (WGS) entry which is preliminary data.</text>
</comment>